<gene>
    <name evidence="2" type="ORF">CAEBREN_14897</name>
</gene>
<organism evidence="3">
    <name type="scientific">Caenorhabditis brenneri</name>
    <name type="common">Nematode worm</name>
    <dbReference type="NCBI Taxonomy" id="135651"/>
    <lineage>
        <taxon>Eukaryota</taxon>
        <taxon>Metazoa</taxon>
        <taxon>Ecdysozoa</taxon>
        <taxon>Nematoda</taxon>
        <taxon>Chromadorea</taxon>
        <taxon>Rhabditida</taxon>
        <taxon>Rhabditina</taxon>
        <taxon>Rhabditomorpha</taxon>
        <taxon>Rhabditoidea</taxon>
        <taxon>Rhabditidae</taxon>
        <taxon>Peloderinae</taxon>
        <taxon>Caenorhabditis</taxon>
    </lineage>
</organism>
<evidence type="ECO:0000259" key="1">
    <source>
        <dbReference type="PROSITE" id="PS50181"/>
    </source>
</evidence>
<evidence type="ECO:0000313" key="2">
    <source>
        <dbReference type="EMBL" id="EGT54409.1"/>
    </source>
</evidence>
<dbReference type="Pfam" id="PF07735">
    <property type="entry name" value="FBA_2"/>
    <property type="match status" value="1"/>
</dbReference>
<dbReference type="InterPro" id="IPR001810">
    <property type="entry name" value="F-box_dom"/>
</dbReference>
<dbReference type="HOGENOM" id="CLU_863891_0_0_1"/>
<name>G0MFF9_CAEBE</name>
<feature type="domain" description="F-box" evidence="1">
    <location>
        <begin position="2"/>
        <end position="54"/>
    </location>
</feature>
<reference evidence="3" key="1">
    <citation type="submission" date="2011-07" db="EMBL/GenBank/DDBJ databases">
        <authorList>
            <consortium name="Caenorhabditis brenneri Sequencing and Analysis Consortium"/>
            <person name="Wilson R.K."/>
        </authorList>
    </citation>
    <scope>NUCLEOTIDE SEQUENCE [LARGE SCALE GENOMIC DNA]</scope>
    <source>
        <strain evidence="3">PB2801</strain>
    </source>
</reference>
<proteinExistence type="predicted"/>
<dbReference type="InParanoid" id="G0MFF9"/>
<dbReference type="EMBL" id="GL379792">
    <property type="protein sequence ID" value="EGT54409.1"/>
    <property type="molecule type" value="Genomic_DNA"/>
</dbReference>
<dbReference type="InterPro" id="IPR012885">
    <property type="entry name" value="F-box_Sdz-33"/>
</dbReference>
<dbReference type="PANTHER" id="PTHR21503">
    <property type="entry name" value="F-BOX-CONTAINING HYPOTHETICAL PROTEIN C.ELEGANS"/>
    <property type="match status" value="1"/>
</dbReference>
<accession>G0MFF9</accession>
<dbReference type="AlphaFoldDB" id="G0MFF9"/>
<keyword evidence="3" id="KW-1185">Reference proteome</keyword>
<sequence>MTFPFRRLPFLTIVNVIQNIDVEDFINFIQMSTKMRTLVKLSKVHILLNVFSNARIGFEKLSDPGRNKQVEFFLKPNSMKKQKKISFEPFVCRKSMYRCEENFEEYRRIMDDFVDIFIVSSASFDMRSTPSDISVQCLEYALSLGLTFKKVQLLISKEHSMDCCQKVLSICARASELSIHLLDYSEEFYLLDRFREYKINVFELTITRNFEWFTVDHLLALINCTNVRIYDVNLSDADFNKFLKHWVTGVGKMETLCVGLESSEGREENLINADDVMDGIPRREILQDEKFEVEGPNGIKANVWCFGLRFSIGDIDLETLLN</sequence>
<dbReference type="Proteomes" id="UP000008068">
    <property type="component" value="Unassembled WGS sequence"/>
</dbReference>
<dbReference type="PROSITE" id="PS50181">
    <property type="entry name" value="FBOX"/>
    <property type="match status" value="1"/>
</dbReference>
<dbReference type="PANTHER" id="PTHR21503:SF8">
    <property type="entry name" value="F-BOX ASSOCIATED DOMAIN-CONTAINING PROTEIN-RELATED"/>
    <property type="match status" value="1"/>
</dbReference>
<evidence type="ECO:0000313" key="3">
    <source>
        <dbReference type="Proteomes" id="UP000008068"/>
    </source>
</evidence>
<protein>
    <recommendedName>
        <fullName evidence="1">F-box domain-containing protein</fullName>
    </recommendedName>
</protein>